<organism evidence="3 4">
    <name type="scientific">Hymenobacter bucti</name>
    <dbReference type="NCBI Taxonomy" id="1844114"/>
    <lineage>
        <taxon>Bacteria</taxon>
        <taxon>Pseudomonadati</taxon>
        <taxon>Bacteroidota</taxon>
        <taxon>Cytophagia</taxon>
        <taxon>Cytophagales</taxon>
        <taxon>Hymenobacteraceae</taxon>
        <taxon>Hymenobacter</taxon>
    </lineage>
</organism>
<gene>
    <name evidence="3" type="ORF">ACFSDX_21650</name>
</gene>
<feature type="compositionally biased region" description="Pro residues" evidence="1">
    <location>
        <begin position="34"/>
        <end position="50"/>
    </location>
</feature>
<feature type="chain" id="PRO_5045419111" description="Porin" evidence="2">
    <location>
        <begin position="22"/>
        <end position="521"/>
    </location>
</feature>
<feature type="region of interest" description="Disordered" evidence="1">
    <location>
        <begin position="25"/>
        <end position="51"/>
    </location>
</feature>
<evidence type="ECO:0000313" key="3">
    <source>
        <dbReference type="EMBL" id="MFD1875054.1"/>
    </source>
</evidence>
<evidence type="ECO:0000313" key="4">
    <source>
        <dbReference type="Proteomes" id="UP001597197"/>
    </source>
</evidence>
<comment type="caution">
    <text evidence="3">The sequence shown here is derived from an EMBL/GenBank/DDBJ whole genome shotgun (WGS) entry which is preliminary data.</text>
</comment>
<name>A0ABW4QZJ9_9BACT</name>
<evidence type="ECO:0000256" key="1">
    <source>
        <dbReference type="SAM" id="MobiDB-lite"/>
    </source>
</evidence>
<dbReference type="Proteomes" id="UP001597197">
    <property type="component" value="Unassembled WGS sequence"/>
</dbReference>
<sequence length="521" mass="56403">MQNTRYALALGSLLLAGAARAQVAPPAPTTTAPAPAPLAPPPTPPAPTKPVPYGAGMKFNLSPDGQKYVRLMAWTQVYTRYNENNTGTLRGPNLPKSSQLDFGIRRSRMILLAQLSPRFLIYTHLGINNQNNLSGGVNATTDGKKPQFFIHEAVTEYRVNKYLNLGAGLHYYNGISRLSSASTTSMLAMDFPLTNFPTIDALDQFARWMGVFAKGRVGKFDYRVSMSDPFLTNLPTNANYVVGGVQTGNPLGLGVNSTLNGVTLNTGTNVAQYNPQNDSHVYQGYFSYNFLEPEANLLPYTQGTYLGTKKVLSVGGGFMYNQNGMFSRPTASVANVSGLPAGSDLYAAVATNKHDIKLFGADVFYDAPLDTARRTAVTFYGVYYNYDFGPNYVRFVGGENPGYGAAATRGNAAPQSGTGGSVYGQLGFLTGKNTLGKKVRLQPYVAYLHSNYEGLRNSTGNIQGVNMYDAGLNFLIDGHNAKVTLNYRARPDFNLTTVNGVGVVGEVRHRPEITLQTQVFL</sequence>
<feature type="signal peptide" evidence="2">
    <location>
        <begin position="1"/>
        <end position="21"/>
    </location>
</feature>
<evidence type="ECO:0008006" key="5">
    <source>
        <dbReference type="Google" id="ProtNLM"/>
    </source>
</evidence>
<evidence type="ECO:0000256" key="2">
    <source>
        <dbReference type="SAM" id="SignalP"/>
    </source>
</evidence>
<dbReference type="EMBL" id="JBHUFD010000018">
    <property type="protein sequence ID" value="MFD1875054.1"/>
    <property type="molecule type" value="Genomic_DNA"/>
</dbReference>
<protein>
    <recommendedName>
        <fullName evidence="5">Porin</fullName>
    </recommendedName>
</protein>
<keyword evidence="4" id="KW-1185">Reference proteome</keyword>
<reference evidence="4" key="1">
    <citation type="journal article" date="2019" name="Int. J. Syst. Evol. Microbiol.">
        <title>The Global Catalogue of Microorganisms (GCM) 10K type strain sequencing project: providing services to taxonomists for standard genome sequencing and annotation.</title>
        <authorList>
            <consortium name="The Broad Institute Genomics Platform"/>
            <consortium name="The Broad Institute Genome Sequencing Center for Infectious Disease"/>
            <person name="Wu L."/>
            <person name="Ma J."/>
        </authorList>
    </citation>
    <scope>NUCLEOTIDE SEQUENCE [LARGE SCALE GENOMIC DNA]</scope>
    <source>
        <strain evidence="4">CGMCC 1.15795</strain>
    </source>
</reference>
<accession>A0ABW4QZJ9</accession>
<keyword evidence="2" id="KW-0732">Signal</keyword>
<dbReference type="RefSeq" id="WP_382317387.1">
    <property type="nucleotide sequence ID" value="NZ_JBHUFD010000018.1"/>
</dbReference>
<proteinExistence type="predicted"/>